<evidence type="ECO:0000313" key="1">
    <source>
        <dbReference type="EMBL" id="CAH2030597.1"/>
    </source>
</evidence>
<accession>A0ABM9D615</accession>
<organism evidence="1 2">
    <name type="scientific">Trichlorobacter ammonificans</name>
    <dbReference type="NCBI Taxonomy" id="2916410"/>
    <lineage>
        <taxon>Bacteria</taxon>
        <taxon>Pseudomonadati</taxon>
        <taxon>Thermodesulfobacteriota</taxon>
        <taxon>Desulfuromonadia</taxon>
        <taxon>Geobacterales</taxon>
        <taxon>Geobacteraceae</taxon>
        <taxon>Trichlorobacter</taxon>
    </lineage>
</organism>
<protein>
    <submittedName>
        <fullName evidence="1">Uncharacterized protein</fullName>
    </submittedName>
</protein>
<gene>
    <name evidence="1" type="ORF">GEAMG1_0783</name>
</gene>
<name>A0ABM9D615_9BACT</name>
<reference evidence="1 2" key="1">
    <citation type="submission" date="2022-03" db="EMBL/GenBank/DDBJ databases">
        <authorList>
            <person name="Koch H."/>
        </authorList>
    </citation>
    <scope>NUCLEOTIDE SEQUENCE [LARGE SCALE GENOMIC DNA]</scope>
    <source>
        <strain evidence="1 2">G1</strain>
    </source>
</reference>
<proteinExistence type="predicted"/>
<dbReference type="EMBL" id="OW150024">
    <property type="protein sequence ID" value="CAH2030597.1"/>
    <property type="molecule type" value="Genomic_DNA"/>
</dbReference>
<sequence length="39" mass="4271">MTVSITDHNQCGEAEATATLHNLGYTAYVNHAVRKIQIV</sequence>
<keyword evidence="2" id="KW-1185">Reference proteome</keyword>
<evidence type="ECO:0000313" key="2">
    <source>
        <dbReference type="Proteomes" id="UP001295463"/>
    </source>
</evidence>
<dbReference type="Proteomes" id="UP001295463">
    <property type="component" value="Chromosome"/>
</dbReference>